<dbReference type="RefSeq" id="WP_012241388.1">
    <property type="nucleotide sequence ID" value="NC_010162.1"/>
</dbReference>
<evidence type="ECO:0000313" key="3">
    <source>
        <dbReference type="Proteomes" id="UP000002139"/>
    </source>
</evidence>
<dbReference type="HOGENOM" id="CLU_2620171_0_0_7"/>
<keyword evidence="3" id="KW-1185">Reference proteome</keyword>
<sequence length="78" mass="8314">MVRILLGQLSRNNPLSEIGEGGFPGGAGARFTPAQVVDREPDVTERGSLTRGSLLQQRQAEHDLTGGEQSPCKLGQDL</sequence>
<accession>A9G4X7</accession>
<reference evidence="2 3" key="1">
    <citation type="journal article" date="2007" name="Nat. Biotechnol.">
        <title>Complete genome sequence of the myxobacterium Sorangium cellulosum.</title>
        <authorList>
            <person name="Schneiker S."/>
            <person name="Perlova O."/>
            <person name="Kaiser O."/>
            <person name="Gerth K."/>
            <person name="Alici A."/>
            <person name="Altmeyer M.O."/>
            <person name="Bartels D."/>
            <person name="Bekel T."/>
            <person name="Beyer S."/>
            <person name="Bode E."/>
            <person name="Bode H.B."/>
            <person name="Bolten C.J."/>
            <person name="Choudhuri J.V."/>
            <person name="Doss S."/>
            <person name="Elnakady Y.A."/>
            <person name="Frank B."/>
            <person name="Gaigalat L."/>
            <person name="Goesmann A."/>
            <person name="Groeger C."/>
            <person name="Gross F."/>
            <person name="Jelsbak L."/>
            <person name="Jelsbak L."/>
            <person name="Kalinowski J."/>
            <person name="Kegler C."/>
            <person name="Knauber T."/>
            <person name="Konietzny S."/>
            <person name="Kopp M."/>
            <person name="Krause L."/>
            <person name="Krug D."/>
            <person name="Linke B."/>
            <person name="Mahmud T."/>
            <person name="Martinez-Arias R."/>
            <person name="McHardy A.C."/>
            <person name="Merai M."/>
            <person name="Meyer F."/>
            <person name="Mormann S."/>
            <person name="Munoz-Dorado J."/>
            <person name="Perez J."/>
            <person name="Pradella S."/>
            <person name="Rachid S."/>
            <person name="Raddatz G."/>
            <person name="Rosenau F."/>
            <person name="Rueckert C."/>
            <person name="Sasse F."/>
            <person name="Scharfe M."/>
            <person name="Schuster S.C."/>
            <person name="Suen G."/>
            <person name="Treuner-Lange A."/>
            <person name="Velicer G.J."/>
            <person name="Vorholter F.-J."/>
            <person name="Weissman K.J."/>
            <person name="Welch R.D."/>
            <person name="Wenzel S.C."/>
            <person name="Whitworth D.E."/>
            <person name="Wilhelm S."/>
            <person name="Wittmann C."/>
            <person name="Bloecker H."/>
            <person name="Puehler A."/>
            <person name="Mueller R."/>
        </authorList>
    </citation>
    <scope>NUCLEOTIDE SEQUENCE [LARGE SCALE GENOMIC DNA]</scope>
    <source>
        <strain evidence="3">So ce56</strain>
    </source>
</reference>
<protein>
    <submittedName>
        <fullName evidence="2">Uncharacterized protein</fullName>
    </submittedName>
</protein>
<gene>
    <name evidence="2" type="ordered locus">sce8777</name>
</gene>
<dbReference type="Proteomes" id="UP000002139">
    <property type="component" value="Chromosome"/>
</dbReference>
<feature type="region of interest" description="Disordered" evidence="1">
    <location>
        <begin position="37"/>
        <end position="78"/>
    </location>
</feature>
<dbReference type="EMBL" id="AM746676">
    <property type="protein sequence ID" value="CAN98949.1"/>
    <property type="molecule type" value="Genomic_DNA"/>
</dbReference>
<organism evidence="2 3">
    <name type="scientific">Sorangium cellulosum (strain So ce56)</name>
    <name type="common">Polyangium cellulosum (strain So ce56)</name>
    <dbReference type="NCBI Taxonomy" id="448385"/>
    <lineage>
        <taxon>Bacteria</taxon>
        <taxon>Pseudomonadati</taxon>
        <taxon>Myxococcota</taxon>
        <taxon>Polyangia</taxon>
        <taxon>Polyangiales</taxon>
        <taxon>Polyangiaceae</taxon>
        <taxon>Sorangium</taxon>
    </lineage>
</organism>
<dbReference type="AlphaFoldDB" id="A9G4X7"/>
<evidence type="ECO:0000256" key="1">
    <source>
        <dbReference type="SAM" id="MobiDB-lite"/>
    </source>
</evidence>
<evidence type="ECO:0000313" key="2">
    <source>
        <dbReference type="EMBL" id="CAN98949.1"/>
    </source>
</evidence>
<dbReference type="KEGG" id="scl:sce8777"/>
<name>A9G4X7_SORC5</name>
<proteinExistence type="predicted"/>